<organism evidence="1">
    <name type="scientific">marine metagenome</name>
    <dbReference type="NCBI Taxonomy" id="408172"/>
    <lineage>
        <taxon>unclassified sequences</taxon>
        <taxon>metagenomes</taxon>
        <taxon>ecological metagenomes</taxon>
    </lineage>
</organism>
<evidence type="ECO:0000313" key="1">
    <source>
        <dbReference type="EMBL" id="SVA44887.1"/>
    </source>
</evidence>
<feature type="non-terminal residue" evidence="1">
    <location>
        <position position="119"/>
    </location>
</feature>
<accession>A0A381VZ31</accession>
<reference evidence="1" key="1">
    <citation type="submission" date="2018-05" db="EMBL/GenBank/DDBJ databases">
        <authorList>
            <person name="Lanie J.A."/>
            <person name="Ng W.-L."/>
            <person name="Kazmierczak K.M."/>
            <person name="Andrzejewski T.M."/>
            <person name="Davidsen T.M."/>
            <person name="Wayne K.J."/>
            <person name="Tettelin H."/>
            <person name="Glass J.I."/>
            <person name="Rusch D."/>
            <person name="Podicherti R."/>
            <person name="Tsui H.-C.T."/>
            <person name="Winkler M.E."/>
        </authorList>
    </citation>
    <scope>NUCLEOTIDE SEQUENCE</scope>
</reference>
<gene>
    <name evidence="1" type="ORF">METZ01_LOCUS97741</name>
</gene>
<sequence>MSDEYRIQELMERDVYVGETRVGVITGERFHPRDELVRSMRIKVEGDVADEYMRKPAESAPLSKELVHSILPGGGVKLSKSMRELQRRWRNTVRIDEKLYAPDELLDRAVLDNDGMDLG</sequence>
<protein>
    <submittedName>
        <fullName evidence="1">Uncharacterized protein</fullName>
    </submittedName>
</protein>
<proteinExistence type="predicted"/>
<dbReference type="AlphaFoldDB" id="A0A381VZ31"/>
<name>A0A381VZ31_9ZZZZ</name>
<dbReference type="EMBL" id="UINC01010057">
    <property type="protein sequence ID" value="SVA44887.1"/>
    <property type="molecule type" value="Genomic_DNA"/>
</dbReference>